<feature type="domain" description="Potassium channel" evidence="9">
    <location>
        <begin position="31"/>
        <end position="103"/>
    </location>
</feature>
<evidence type="ECO:0000256" key="4">
    <source>
        <dbReference type="ARBA" id="ARBA00022989"/>
    </source>
</evidence>
<evidence type="ECO:0000313" key="11">
    <source>
        <dbReference type="Proteomes" id="UP000254060"/>
    </source>
</evidence>
<dbReference type="SUPFAM" id="SSF81324">
    <property type="entry name" value="Voltage-gated potassium channels"/>
    <property type="match status" value="1"/>
</dbReference>
<accession>A0A377FW82</accession>
<evidence type="ECO:0000259" key="9">
    <source>
        <dbReference type="Pfam" id="PF07885"/>
    </source>
</evidence>
<dbReference type="STRING" id="1397694.GCA_000702585_02985"/>
<evidence type="ECO:0000256" key="3">
    <source>
        <dbReference type="ARBA" id="ARBA00022692"/>
    </source>
</evidence>
<gene>
    <name evidence="10" type="primary">kch</name>
    <name evidence="10" type="ORF">NCTC13163_02500</name>
</gene>
<dbReference type="Pfam" id="PF07885">
    <property type="entry name" value="Ion_trans_2"/>
    <property type="match status" value="1"/>
</dbReference>
<dbReference type="GO" id="GO:0015271">
    <property type="term" value="F:outward rectifier potassium channel activity"/>
    <property type="evidence" value="ECO:0007669"/>
    <property type="project" value="TreeGrafter"/>
</dbReference>
<comment type="subcellular location">
    <subcellularLocation>
        <location evidence="1">Membrane</location>
        <topology evidence="1">Multi-pass membrane protein</topology>
    </subcellularLocation>
</comment>
<protein>
    <submittedName>
        <fullName evidence="10">Voltage-gated potassium channel Kch</fullName>
    </submittedName>
</protein>
<evidence type="ECO:0000256" key="8">
    <source>
        <dbReference type="SAM" id="Phobius"/>
    </source>
</evidence>
<dbReference type="Gene3D" id="1.10.287.70">
    <property type="match status" value="1"/>
</dbReference>
<dbReference type="GO" id="GO:0030322">
    <property type="term" value="P:stabilization of membrane potential"/>
    <property type="evidence" value="ECO:0007669"/>
    <property type="project" value="TreeGrafter"/>
</dbReference>
<dbReference type="AlphaFoldDB" id="A0A377FW82"/>
<dbReference type="OrthoDB" id="9785285at2"/>
<keyword evidence="7 10" id="KW-0407">Ion channel</keyword>
<keyword evidence="2" id="KW-0813">Transport</keyword>
<keyword evidence="3 8" id="KW-0812">Transmembrane</keyword>
<evidence type="ECO:0000256" key="7">
    <source>
        <dbReference type="ARBA" id="ARBA00023303"/>
    </source>
</evidence>
<sequence>MLSFILTFRRMFRGIWRGLKEPEFQVLFSLAFLTILSGTLFYVRYEDLRWLDSLYFSVITLTTIGYGDFVPSTDLGKVFTIGYVITGVGIMVGFVTQVFNHLQQARLEEVKKKKTPPSE</sequence>
<dbReference type="InterPro" id="IPR013099">
    <property type="entry name" value="K_chnl_dom"/>
</dbReference>
<dbReference type="Proteomes" id="UP000254060">
    <property type="component" value="Unassembled WGS sequence"/>
</dbReference>
<reference evidence="10 11" key="1">
    <citation type="submission" date="2018-06" db="EMBL/GenBank/DDBJ databases">
        <authorList>
            <consortium name="Pathogen Informatics"/>
            <person name="Doyle S."/>
        </authorList>
    </citation>
    <scope>NUCLEOTIDE SEQUENCE [LARGE SCALE GENOMIC DNA]</scope>
    <source>
        <strain evidence="10 11">NCTC13163</strain>
    </source>
</reference>
<dbReference type="RefSeq" id="WP_024371702.1">
    <property type="nucleotide sequence ID" value="NZ_UGGP01000001.1"/>
</dbReference>
<evidence type="ECO:0000256" key="2">
    <source>
        <dbReference type="ARBA" id="ARBA00022448"/>
    </source>
</evidence>
<evidence type="ECO:0000313" key="10">
    <source>
        <dbReference type="EMBL" id="STO09102.1"/>
    </source>
</evidence>
<keyword evidence="4 8" id="KW-1133">Transmembrane helix</keyword>
<evidence type="ECO:0000256" key="6">
    <source>
        <dbReference type="ARBA" id="ARBA00023136"/>
    </source>
</evidence>
<dbReference type="InterPro" id="IPR003280">
    <property type="entry name" value="2pore_dom_K_chnl"/>
</dbReference>
<dbReference type="PANTHER" id="PTHR11003">
    <property type="entry name" value="POTASSIUM CHANNEL, SUBFAMILY K"/>
    <property type="match status" value="1"/>
</dbReference>
<proteinExistence type="predicted"/>
<feature type="transmembrane region" description="Helical" evidence="8">
    <location>
        <begin position="50"/>
        <end position="69"/>
    </location>
</feature>
<evidence type="ECO:0000256" key="5">
    <source>
        <dbReference type="ARBA" id="ARBA00023065"/>
    </source>
</evidence>
<keyword evidence="6 8" id="KW-0472">Membrane</keyword>
<feature type="transmembrane region" description="Helical" evidence="8">
    <location>
        <begin position="24"/>
        <end position="43"/>
    </location>
</feature>
<dbReference type="EMBL" id="UGGP01000001">
    <property type="protein sequence ID" value="STO09102.1"/>
    <property type="molecule type" value="Genomic_DNA"/>
</dbReference>
<dbReference type="GO" id="GO:0005886">
    <property type="term" value="C:plasma membrane"/>
    <property type="evidence" value="ECO:0007669"/>
    <property type="project" value="TreeGrafter"/>
</dbReference>
<evidence type="ECO:0000256" key="1">
    <source>
        <dbReference type="ARBA" id="ARBA00004141"/>
    </source>
</evidence>
<feature type="transmembrane region" description="Helical" evidence="8">
    <location>
        <begin position="81"/>
        <end position="102"/>
    </location>
</feature>
<keyword evidence="5" id="KW-0406">Ion transport</keyword>
<dbReference type="GO" id="GO:0022841">
    <property type="term" value="F:potassium ion leak channel activity"/>
    <property type="evidence" value="ECO:0007669"/>
    <property type="project" value="TreeGrafter"/>
</dbReference>
<dbReference type="PANTHER" id="PTHR11003:SF291">
    <property type="entry name" value="IP11374P"/>
    <property type="match status" value="1"/>
</dbReference>
<name>A0A377FW82_9BACL</name>
<organism evidence="10 11">
    <name type="scientific">Exiguobacterium aurantiacum</name>
    <dbReference type="NCBI Taxonomy" id="33987"/>
    <lineage>
        <taxon>Bacteria</taxon>
        <taxon>Bacillati</taxon>
        <taxon>Bacillota</taxon>
        <taxon>Bacilli</taxon>
        <taxon>Bacillales</taxon>
        <taxon>Bacillales Family XII. Incertae Sedis</taxon>
        <taxon>Exiguobacterium</taxon>
    </lineage>
</organism>